<comment type="caution">
    <text evidence="3">The sequence shown here is derived from an EMBL/GenBank/DDBJ whole genome shotgun (WGS) entry which is preliminary data.</text>
</comment>
<dbReference type="Pfam" id="PF00781">
    <property type="entry name" value="DAGK_cat"/>
    <property type="match status" value="1"/>
</dbReference>
<name>A0A1F5Q285_9BACT</name>
<dbReference type="Pfam" id="PF19279">
    <property type="entry name" value="YegS_C"/>
    <property type="match status" value="1"/>
</dbReference>
<dbReference type="InterPro" id="IPR045540">
    <property type="entry name" value="YegS/DAGK_C"/>
</dbReference>
<dbReference type="GO" id="GO:0016301">
    <property type="term" value="F:kinase activity"/>
    <property type="evidence" value="ECO:0007669"/>
    <property type="project" value="InterPro"/>
</dbReference>
<evidence type="ECO:0000313" key="4">
    <source>
        <dbReference type="Proteomes" id="UP000177281"/>
    </source>
</evidence>
<evidence type="ECO:0000259" key="1">
    <source>
        <dbReference type="Pfam" id="PF00781"/>
    </source>
</evidence>
<dbReference type="InterPro" id="IPR017438">
    <property type="entry name" value="ATP-NAD_kinase_N"/>
</dbReference>
<evidence type="ECO:0000313" key="3">
    <source>
        <dbReference type="EMBL" id="OGE96266.1"/>
    </source>
</evidence>
<dbReference type="AlphaFoldDB" id="A0A1F5Q285"/>
<reference evidence="3 4" key="1">
    <citation type="journal article" date="2016" name="Nat. Commun.">
        <title>Thousands of microbial genomes shed light on interconnected biogeochemical processes in an aquifer system.</title>
        <authorList>
            <person name="Anantharaman K."/>
            <person name="Brown C.T."/>
            <person name="Hug L.A."/>
            <person name="Sharon I."/>
            <person name="Castelle C.J."/>
            <person name="Probst A.J."/>
            <person name="Thomas B.C."/>
            <person name="Singh A."/>
            <person name="Wilkins M.J."/>
            <person name="Karaoz U."/>
            <person name="Brodie E.L."/>
            <person name="Williams K.H."/>
            <person name="Hubbard S.S."/>
            <person name="Banfield J.F."/>
        </authorList>
    </citation>
    <scope>NUCLEOTIDE SEQUENCE [LARGE SCALE GENOMIC DNA]</scope>
</reference>
<dbReference type="Proteomes" id="UP000177281">
    <property type="component" value="Unassembled WGS sequence"/>
</dbReference>
<dbReference type="InterPro" id="IPR016064">
    <property type="entry name" value="NAD/diacylglycerol_kinase_sf"/>
</dbReference>
<protein>
    <submittedName>
        <fullName evidence="3">Uncharacterized protein</fullName>
    </submittedName>
</protein>
<dbReference type="Gene3D" id="3.40.50.10330">
    <property type="entry name" value="Probable inorganic polyphosphate/atp-NAD kinase, domain 1"/>
    <property type="match status" value="1"/>
</dbReference>
<dbReference type="InterPro" id="IPR001206">
    <property type="entry name" value="Diacylglycerol_kinase_cat_dom"/>
</dbReference>
<dbReference type="EMBL" id="MFFB01000006">
    <property type="protein sequence ID" value="OGE96266.1"/>
    <property type="molecule type" value="Genomic_DNA"/>
</dbReference>
<feature type="domain" description="DAGKc" evidence="1">
    <location>
        <begin position="17"/>
        <end position="119"/>
    </location>
</feature>
<dbReference type="SUPFAM" id="SSF111331">
    <property type="entry name" value="NAD kinase/diacylglycerol kinase-like"/>
    <property type="match status" value="1"/>
</dbReference>
<proteinExistence type="predicted"/>
<accession>A0A1F5Q285</accession>
<gene>
    <name evidence="3" type="ORF">A3B10_03085</name>
</gene>
<sequence>MYYYIVDPGKISQRDFERVQNQLYSSVSEYKIAGEIARVTTLRTIPQLVEGALTRGYKTIVAVGGDDTLHDLINAVAGREVGIGFIPIIASEVGQILGLGDIPHSAKTIAIRRIEEMDLIYINHNAIITSVAFGAGMQAYSSIFELWRLPTFQIDFSADNNEFRGTTQAIGGVVINSRLKKPDNQKLFNPTDGILDVLLLPKLSKFQTLKFRIDILKGNFEKIPGSSIIHVRQLQISAPEGLPLRVSNKIITRTPATIEVKPKALKIIVGKERKF</sequence>
<dbReference type="STRING" id="1817841.A3B10_03085"/>
<organism evidence="3 4">
    <name type="scientific">Candidatus Doudnabacteria bacterium RIFCSPLOWO2_01_FULL_44_21</name>
    <dbReference type="NCBI Taxonomy" id="1817841"/>
    <lineage>
        <taxon>Bacteria</taxon>
        <taxon>Candidatus Doudnaibacteriota</taxon>
    </lineage>
</organism>
<dbReference type="Gene3D" id="2.60.200.40">
    <property type="match status" value="1"/>
</dbReference>
<feature type="domain" description="YegS/DAGK C-terminal" evidence="2">
    <location>
        <begin position="190"/>
        <end position="269"/>
    </location>
</feature>
<evidence type="ECO:0000259" key="2">
    <source>
        <dbReference type="Pfam" id="PF19279"/>
    </source>
</evidence>